<feature type="signal peptide" evidence="18">
    <location>
        <begin position="1"/>
        <end position="22"/>
    </location>
</feature>
<comment type="similarity">
    <text evidence="2">Belongs to the glutamate-gated ion channel (TC 1.A.10.1) family.</text>
</comment>
<evidence type="ECO:0000256" key="3">
    <source>
        <dbReference type="ARBA" id="ARBA00022448"/>
    </source>
</evidence>
<dbReference type="FunFam" id="1.10.287.70:FF:000080">
    <property type="entry name" value="Glutamate receptor ionotropic, kainate"/>
    <property type="match status" value="1"/>
</dbReference>
<dbReference type="FunFam" id="3.40.190.10:FF:000160">
    <property type="entry name" value="GLutamate Receptor family (AMPA)"/>
    <property type="match status" value="1"/>
</dbReference>
<dbReference type="PRINTS" id="PR00177">
    <property type="entry name" value="NMDARECEPTOR"/>
</dbReference>
<evidence type="ECO:0000256" key="8">
    <source>
        <dbReference type="ARBA" id="ARBA00023136"/>
    </source>
</evidence>
<protein>
    <submittedName>
        <fullName evidence="22">Uncharacterized protein LOC115633408</fullName>
    </submittedName>
</protein>
<evidence type="ECO:0000259" key="20">
    <source>
        <dbReference type="SMART" id="SM00918"/>
    </source>
</evidence>
<dbReference type="CTD" id="31867"/>
<dbReference type="GO" id="GO:0005886">
    <property type="term" value="C:plasma membrane"/>
    <property type="evidence" value="ECO:0007669"/>
    <property type="project" value="UniProtKB-SubCell"/>
</dbReference>
<keyword evidence="7" id="KW-0406">Ion transport</keyword>
<dbReference type="Pfam" id="PF10613">
    <property type="entry name" value="Lig_chan-Glu_bd"/>
    <property type="match status" value="1"/>
</dbReference>
<evidence type="ECO:0000256" key="5">
    <source>
        <dbReference type="ARBA" id="ARBA00022692"/>
    </source>
</evidence>
<dbReference type="Pfam" id="PF00060">
    <property type="entry name" value="Lig_chan"/>
    <property type="match status" value="1"/>
</dbReference>
<feature type="disulfide bond" evidence="15">
    <location>
        <begin position="750"/>
        <end position="807"/>
    </location>
</feature>
<feature type="transmembrane region" description="Helical" evidence="17">
    <location>
        <begin position="821"/>
        <end position="845"/>
    </location>
</feature>
<evidence type="ECO:0000256" key="16">
    <source>
        <dbReference type="SAM" id="MobiDB-lite"/>
    </source>
</evidence>
<dbReference type="RefSeq" id="XP_030386711.1">
    <property type="nucleotide sequence ID" value="XM_030530851.1"/>
</dbReference>
<dbReference type="InterPro" id="IPR001320">
    <property type="entry name" value="Iontro_rcpt_C"/>
</dbReference>
<keyword evidence="3" id="KW-0813">Transport</keyword>
<evidence type="ECO:0000256" key="11">
    <source>
        <dbReference type="ARBA" id="ARBA00023286"/>
    </source>
</evidence>
<feature type="transmembrane region" description="Helical" evidence="17">
    <location>
        <begin position="607"/>
        <end position="630"/>
    </location>
</feature>
<dbReference type="SMART" id="SM00918">
    <property type="entry name" value="Lig_chan-Glu_bd"/>
    <property type="match status" value="1"/>
</dbReference>
<keyword evidence="8 17" id="KW-0472">Membrane</keyword>
<feature type="region of interest" description="Disordered" evidence="16">
    <location>
        <begin position="907"/>
        <end position="940"/>
    </location>
</feature>
<evidence type="ECO:0000259" key="19">
    <source>
        <dbReference type="SMART" id="SM00079"/>
    </source>
</evidence>
<gene>
    <name evidence="22" type="primary">LOC115633408</name>
</gene>
<dbReference type="SUPFAM" id="SSF53850">
    <property type="entry name" value="Periplasmic binding protein-like II"/>
    <property type="match status" value="1"/>
</dbReference>
<keyword evidence="21" id="KW-1185">Reference proteome</keyword>
<proteinExistence type="inferred from homology"/>
<evidence type="ECO:0000256" key="2">
    <source>
        <dbReference type="ARBA" id="ARBA00008685"/>
    </source>
</evidence>
<reference evidence="22" key="1">
    <citation type="submission" date="2025-08" db="UniProtKB">
        <authorList>
            <consortium name="RefSeq"/>
        </authorList>
    </citation>
    <scope>IDENTIFICATION</scope>
    <source>
        <strain evidence="22">11010-0011.00</strain>
        <tissue evidence="22">Whole body</tissue>
    </source>
</reference>
<feature type="transmembrane region" description="Helical" evidence="17">
    <location>
        <begin position="535"/>
        <end position="553"/>
    </location>
</feature>
<keyword evidence="18" id="KW-0732">Signal</keyword>
<dbReference type="PANTHER" id="PTHR18966">
    <property type="entry name" value="IONOTROPIC GLUTAMATE RECEPTOR"/>
    <property type="match status" value="1"/>
</dbReference>
<keyword evidence="15" id="KW-1015">Disulfide bond</keyword>
<organism evidence="21 22">
    <name type="scientific">Drosophila lebanonensis</name>
    <name type="common">Fruit fly</name>
    <name type="synonym">Scaptodrosophila lebanonensis</name>
    <dbReference type="NCBI Taxonomy" id="7225"/>
    <lineage>
        <taxon>Eukaryota</taxon>
        <taxon>Metazoa</taxon>
        <taxon>Ecdysozoa</taxon>
        <taxon>Arthropoda</taxon>
        <taxon>Hexapoda</taxon>
        <taxon>Insecta</taxon>
        <taxon>Pterygota</taxon>
        <taxon>Neoptera</taxon>
        <taxon>Endopterygota</taxon>
        <taxon>Diptera</taxon>
        <taxon>Brachycera</taxon>
        <taxon>Muscomorpha</taxon>
        <taxon>Ephydroidea</taxon>
        <taxon>Drosophilidae</taxon>
        <taxon>Scaptodrosophila</taxon>
    </lineage>
</organism>
<dbReference type="SUPFAM" id="SSF81324">
    <property type="entry name" value="Voltage-gated potassium channels"/>
    <property type="match status" value="1"/>
</dbReference>
<dbReference type="Gene3D" id="1.10.287.70">
    <property type="match status" value="1"/>
</dbReference>
<keyword evidence="5 17" id="KW-0812">Transmembrane</keyword>
<evidence type="ECO:0000256" key="17">
    <source>
        <dbReference type="SAM" id="Phobius"/>
    </source>
</evidence>
<feature type="binding site" evidence="13">
    <location>
        <position position="738"/>
    </location>
    <ligand>
        <name>L-glutamate</name>
        <dbReference type="ChEBI" id="CHEBI:29985"/>
    </ligand>
</feature>
<evidence type="ECO:0000256" key="4">
    <source>
        <dbReference type="ARBA" id="ARBA00022475"/>
    </source>
</evidence>
<keyword evidence="11" id="KW-1071">Ligand-gated ion channel</keyword>
<dbReference type="GO" id="GO:0038023">
    <property type="term" value="F:signaling receptor activity"/>
    <property type="evidence" value="ECO:0007669"/>
    <property type="project" value="InterPro"/>
</dbReference>
<keyword evidence="10" id="KW-0325">Glycoprotein</keyword>
<evidence type="ECO:0000256" key="7">
    <source>
        <dbReference type="ARBA" id="ARBA00023065"/>
    </source>
</evidence>
<feature type="binding site" evidence="13">
    <location>
        <position position="659"/>
    </location>
    <ligand>
        <name>L-glutamate</name>
        <dbReference type="ChEBI" id="CHEBI:29985"/>
    </ligand>
</feature>
<dbReference type="AlphaFoldDB" id="A0A6J2UE14"/>
<dbReference type="Proteomes" id="UP000504634">
    <property type="component" value="Unplaced"/>
</dbReference>
<accession>A0A6J2UE14</accession>
<dbReference type="InterPro" id="IPR019594">
    <property type="entry name" value="Glu/Gly-bd"/>
</dbReference>
<dbReference type="GO" id="GO:0015276">
    <property type="term" value="F:ligand-gated monoatomic ion channel activity"/>
    <property type="evidence" value="ECO:0007669"/>
    <property type="project" value="InterPro"/>
</dbReference>
<evidence type="ECO:0000256" key="1">
    <source>
        <dbReference type="ARBA" id="ARBA00004651"/>
    </source>
</evidence>
<feature type="site" description="Interaction with the cone snail toxin Con-ikot-ikot" evidence="14">
    <location>
        <position position="464"/>
    </location>
</feature>
<evidence type="ECO:0000256" key="6">
    <source>
        <dbReference type="ARBA" id="ARBA00022989"/>
    </source>
</evidence>
<dbReference type="GeneID" id="115633408"/>
<evidence type="ECO:0000256" key="9">
    <source>
        <dbReference type="ARBA" id="ARBA00023170"/>
    </source>
</evidence>
<evidence type="ECO:0000256" key="18">
    <source>
        <dbReference type="SAM" id="SignalP"/>
    </source>
</evidence>
<dbReference type="SMART" id="SM00079">
    <property type="entry name" value="PBPe"/>
    <property type="match status" value="1"/>
</dbReference>
<dbReference type="CDD" id="cd13717">
    <property type="entry name" value="PBP2_iGluR_putative"/>
    <property type="match status" value="1"/>
</dbReference>
<evidence type="ECO:0000256" key="13">
    <source>
        <dbReference type="PIRSR" id="PIRSR601508-1"/>
    </source>
</evidence>
<feature type="binding site" evidence="13">
    <location>
        <position position="495"/>
    </location>
    <ligand>
        <name>L-glutamate</name>
        <dbReference type="ChEBI" id="CHEBI:29985"/>
    </ligand>
</feature>
<dbReference type="OrthoDB" id="5984008at2759"/>
<feature type="site" description="Crucial to convey clamshell closure to channel opening" evidence="14">
    <location>
        <position position="637"/>
    </location>
</feature>
<dbReference type="Gene3D" id="3.40.190.10">
    <property type="entry name" value="Periplasmic binding protein-like II"/>
    <property type="match status" value="3"/>
</dbReference>
<evidence type="ECO:0000256" key="15">
    <source>
        <dbReference type="PIRSR" id="PIRSR601508-3"/>
    </source>
</evidence>
<evidence type="ECO:0000256" key="10">
    <source>
        <dbReference type="ARBA" id="ARBA00023180"/>
    </source>
</evidence>
<keyword evidence="9" id="KW-0675">Receptor</keyword>
<dbReference type="InterPro" id="IPR015683">
    <property type="entry name" value="Ionotropic_Glu_rcpt"/>
</dbReference>
<feature type="domain" description="Ionotropic glutamate receptor L-glutamate and glycine-binding" evidence="20">
    <location>
        <begin position="409"/>
        <end position="479"/>
    </location>
</feature>
<evidence type="ECO:0000256" key="12">
    <source>
        <dbReference type="ARBA" id="ARBA00023303"/>
    </source>
</evidence>
<sequence>MLFGPHILLCLFLGLEPTLSSAEDLQITFWIEPVQKPEFDVDVMAVMKELDALQLDMGISDAVVELSPNNEDKNMAEFCEILSNRGSSVIIDLSYSRWLEGYKLVRSQGIPYVRIGRMLRPFLEMFSDFMRKKVANNVAMIFQNARDTEEAVRHMMQGYTFRTLILDASAPADTNKAGDFVGRLLSLRPRPTYYAVFGRGSAMNSIFERLQQADAFLRPTEWHFVFLDTRDRVFKYKRQVELATRFTLNGRALCRSMQMRDQYCTSGFTIQRAVLLDLLRTLIFAAQLSPQFPKPIFLECNATDATTRSADERAASQEFLEHVQLSNFLSYTTVEDDEVVDEEPLEAQPDAIELPLVSFVANISASFYSNEHEAKTDLAIWSAGELRLLNDTISPAKRFFRIGTAVSVPWSYYRRHPNTNELVLDAHGQPIWEGYCIDFMETLARKLNFEYEIVGPTRGHMGERDGHGGWDGVVGDLIAGETHFVIAALKMYSDREEVVDFLPPYYEQTGISIVMRKPVRRTSLFKFMTVLRLEVWLSIVAALIGTALMLWFMDRYSPYSSRNNRDAYPYPCREFTLRESFWFALTSFTPQGGGEAPKAISGRILVAAYWLFVVLMLATFTANLAAFLTVERMQTPVQSLEQLARQSRINYTVVEGSDTHQYFMNMKFAEDTLYRMWKELALNASDDYHKFRIWDYPIKEQYGHILLAINGSDPVSNASEGFRKVDEHLNADYAFIHDAAEIKYELTRNCNFTEVGEVFAEQPYAVAVQQGSHLGDELSYAILELQKDRFFEDLKAKYWNLSNQRNCPASEDQEGITLESLGGVFIATLFGLVLAMITLGVEVMYYQKRMEQLSLTQVKPLGTNTAPAIKRAWHTEGDKRKPKHLTPPPSFEAATFRGKKLPTKITLGDGKFKPRLREHGLQSRRELDTAEPDMHSGYME</sequence>
<evidence type="ECO:0000313" key="22">
    <source>
        <dbReference type="RefSeq" id="XP_030386711.1"/>
    </source>
</evidence>
<name>A0A6J2UE14_DROLE</name>
<dbReference type="FunFam" id="3.40.190.10:FF:000284">
    <property type="entry name" value="Glutamate receptor ionotropic, kainate 3-like Protein"/>
    <property type="match status" value="1"/>
</dbReference>
<dbReference type="InterPro" id="IPR001508">
    <property type="entry name" value="Iono_Glu_rcpt_met"/>
</dbReference>
<keyword evidence="4" id="KW-1003">Cell membrane</keyword>
<keyword evidence="6 17" id="KW-1133">Transmembrane helix</keyword>
<feature type="domain" description="Ionotropic glutamate receptor C-terminal" evidence="19">
    <location>
        <begin position="399"/>
        <end position="801"/>
    </location>
</feature>
<feature type="compositionally biased region" description="Basic and acidic residues" evidence="16">
    <location>
        <begin position="910"/>
        <end position="934"/>
    </location>
</feature>
<evidence type="ECO:0000313" key="21">
    <source>
        <dbReference type="Proteomes" id="UP000504634"/>
    </source>
</evidence>
<feature type="chain" id="PRO_5026868784" evidence="18">
    <location>
        <begin position="23"/>
        <end position="940"/>
    </location>
</feature>
<comment type="subcellular location">
    <subcellularLocation>
        <location evidence="1">Cell membrane</location>
        <topology evidence="1">Multi-pass membrane protein</topology>
    </subcellularLocation>
</comment>
<keyword evidence="12" id="KW-0407">Ion channel</keyword>
<evidence type="ECO:0000256" key="14">
    <source>
        <dbReference type="PIRSR" id="PIRSR601508-2"/>
    </source>
</evidence>